<dbReference type="EMBL" id="FOWW01000004">
    <property type="protein sequence ID" value="SFP96333.1"/>
    <property type="molecule type" value="Genomic_DNA"/>
</dbReference>
<dbReference type="AlphaFoldDB" id="A0A1I5ULZ4"/>
<gene>
    <name evidence="3" type="ORF">SAMN05421810_10428</name>
</gene>
<dbReference type="STRING" id="587909.SAMN05421810_10428"/>
<name>A0A1I5ULZ4_9PSEU</name>
<evidence type="ECO:0000256" key="2">
    <source>
        <dbReference type="SAM" id="Phobius"/>
    </source>
</evidence>
<evidence type="ECO:0000256" key="1">
    <source>
        <dbReference type="SAM" id="MobiDB-lite"/>
    </source>
</evidence>
<dbReference type="Proteomes" id="UP000198727">
    <property type="component" value="Unassembled WGS sequence"/>
</dbReference>
<keyword evidence="2" id="KW-1133">Transmembrane helix</keyword>
<organism evidence="3 4">
    <name type="scientific">Amycolatopsis arida</name>
    <dbReference type="NCBI Taxonomy" id="587909"/>
    <lineage>
        <taxon>Bacteria</taxon>
        <taxon>Bacillati</taxon>
        <taxon>Actinomycetota</taxon>
        <taxon>Actinomycetes</taxon>
        <taxon>Pseudonocardiales</taxon>
        <taxon>Pseudonocardiaceae</taxon>
        <taxon>Amycolatopsis</taxon>
    </lineage>
</organism>
<proteinExistence type="predicted"/>
<feature type="region of interest" description="Disordered" evidence="1">
    <location>
        <begin position="53"/>
        <end position="80"/>
    </location>
</feature>
<protein>
    <submittedName>
        <fullName evidence="3">Uncharacterized protein</fullName>
    </submittedName>
</protein>
<keyword evidence="2" id="KW-0812">Transmembrane</keyword>
<keyword evidence="2" id="KW-0472">Membrane</keyword>
<feature type="transmembrane region" description="Helical" evidence="2">
    <location>
        <begin position="6"/>
        <end position="24"/>
    </location>
</feature>
<keyword evidence="4" id="KW-1185">Reference proteome</keyword>
<sequence>MVETILVFVLIPLALYGVISLATLRSKFAGAPRYRPGQPWEYPPQWWSANPDGVSHQRVGDEASGATTDGTVKGGARGTW</sequence>
<evidence type="ECO:0000313" key="3">
    <source>
        <dbReference type="EMBL" id="SFP96333.1"/>
    </source>
</evidence>
<accession>A0A1I5ULZ4</accession>
<evidence type="ECO:0000313" key="4">
    <source>
        <dbReference type="Proteomes" id="UP000198727"/>
    </source>
</evidence>
<reference evidence="4" key="1">
    <citation type="submission" date="2016-10" db="EMBL/GenBank/DDBJ databases">
        <authorList>
            <person name="Varghese N."/>
            <person name="Submissions S."/>
        </authorList>
    </citation>
    <scope>NUCLEOTIDE SEQUENCE [LARGE SCALE GENOMIC DNA]</scope>
    <source>
        <strain evidence="4">CGMCC 4.5579</strain>
    </source>
</reference>